<dbReference type="PANTHER" id="PTHR43047:SF72">
    <property type="entry name" value="OSMOSENSING HISTIDINE PROTEIN KINASE SLN1"/>
    <property type="match status" value="1"/>
</dbReference>
<evidence type="ECO:0000256" key="11">
    <source>
        <dbReference type="ARBA" id="ARBA00023012"/>
    </source>
</evidence>
<evidence type="ECO:0000256" key="4">
    <source>
        <dbReference type="ARBA" id="ARBA00022553"/>
    </source>
</evidence>
<dbReference type="SUPFAM" id="SSF47384">
    <property type="entry name" value="Homodimeric domain of signal transducing histidine kinase"/>
    <property type="match status" value="1"/>
</dbReference>
<dbReference type="SUPFAM" id="SSF55874">
    <property type="entry name" value="ATPase domain of HSP90 chaperone/DNA topoisomerase II/histidine kinase"/>
    <property type="match status" value="1"/>
</dbReference>
<dbReference type="CDD" id="cd00082">
    <property type="entry name" value="HisKA"/>
    <property type="match status" value="1"/>
</dbReference>
<dbReference type="AlphaFoldDB" id="A0AAJ0C962"/>
<dbReference type="EMBL" id="MU838997">
    <property type="protein sequence ID" value="KAK1772276.1"/>
    <property type="molecule type" value="Genomic_DNA"/>
</dbReference>
<evidence type="ECO:0000256" key="10">
    <source>
        <dbReference type="ARBA" id="ARBA00022989"/>
    </source>
</evidence>
<keyword evidence="12 15" id="KW-0472">Membrane</keyword>
<accession>A0AAJ0C962</accession>
<feature type="domain" description="Histidine kinase" evidence="16">
    <location>
        <begin position="550"/>
        <end position="876"/>
    </location>
</feature>
<dbReference type="GO" id="GO:0000155">
    <property type="term" value="F:phosphorelay sensor kinase activity"/>
    <property type="evidence" value="ECO:0007669"/>
    <property type="project" value="InterPro"/>
</dbReference>
<evidence type="ECO:0000313" key="19">
    <source>
        <dbReference type="Proteomes" id="UP001244011"/>
    </source>
</evidence>
<evidence type="ECO:0000256" key="8">
    <source>
        <dbReference type="ARBA" id="ARBA00022777"/>
    </source>
</evidence>
<proteinExistence type="predicted"/>
<feature type="compositionally biased region" description="Polar residues" evidence="14">
    <location>
        <begin position="744"/>
        <end position="757"/>
    </location>
</feature>
<evidence type="ECO:0000256" key="6">
    <source>
        <dbReference type="ARBA" id="ARBA00022692"/>
    </source>
</evidence>
<dbReference type="Pfam" id="PF02518">
    <property type="entry name" value="HATPase_c"/>
    <property type="match status" value="1"/>
</dbReference>
<dbReference type="PRINTS" id="PR00344">
    <property type="entry name" value="BCTRLSENSOR"/>
</dbReference>
<dbReference type="GeneID" id="85307199"/>
<dbReference type="InterPro" id="IPR011006">
    <property type="entry name" value="CheY-like_superfamily"/>
</dbReference>
<sequence length="1056" mass="114263">MRIGIREQLAAVVLLAVLISLSIVSIPTWLFVNNFVGDVKTQALALTASLKAAQIASVLDQLLVISNSITTRGLIQDSLRRYYTGNANQSDWDAAAGTLVSALQSSSFVDLLQARVYTRNTTVDPFGDPIAVLNVTASVEDEIELPFAHPNGSSVHLGDPDQGFPPQLYPNLTHGPDSANVEAFPTVSVTTKNMLLLGPLIINETYALVSITQPMFNSFNKKEVIGYITIVAAAKELFKIETSPEGLDNTGLTLLLGPDTTWNRFNNSYPTANRTTAGDPEILADAPVKFVIPVVPREGQPERHSAPEPGMALTFSLSRFPAALNAYADQIKAVNNATGLLETVNENGVAVAVGAARPPTSLVDWVVIVEQTRGEALAPVRLLRNILLICVFTTVGLALLIALPFAHLSVLPIRRLKVATQQFAASPGYDHESQHGGDARSGHSSKPPSNQKGMAHWARKILGGYEKPTLASIDGGPGRVVKIPGKIQVRNHLVVDELTDLTGTFNEMSDELMRQYTQLEDKVAERTKELELSKKAAETANQAKTVFIANVSHELKTPLNGILGMCSVCMVENDLGRIKRSLKTVYESGTLLLRLLEDLLDFARHEAGQPTRLEEKLFSLGDFGKQISAFFAKDSRERNIDFSISYIDAETFGQELRIDRSASLRSVPPARRYDVAHTRDMHVWGDQHRILQIVINLISNSLKFTPAHGRVELRISCLGEIAGVPDVERPGGVSQPNGDAGLKSESSSVVEATNPSRPGSPLRNGVGLDARQDASESASSQSQGQAGRAPHPPLSSRPYLFEFEVEDTGHGIPEEIQQRVFEPFIQGEIGLARKYGGTGLGLAICRQLATLMGGSISLTSTPDIGSTFTMRAPLRVSLVPPSNEASRRASFDSLQQLKPEDGELALAALEARHARSLDLPRPGSPLNPSAQQGKAGPMAKSSGIANGKTGLRVLVADDNATNLEVLTRMLLLEKVHDVEVVMDGQVAYEKVREAMELGSRFDIIFMDIQMPEVDGLESTRLIRKLGYTAPIIALSAFAEEGVAKECTEAGVDKFLR</sequence>
<dbReference type="FunFam" id="1.10.287.130:FF:000004">
    <property type="entry name" value="Ethylene receptor 1"/>
    <property type="match status" value="1"/>
</dbReference>
<gene>
    <name evidence="18" type="ORF">QBC33DRAFT_3742</name>
</gene>
<comment type="caution">
    <text evidence="18">The sequence shown here is derived from an EMBL/GenBank/DDBJ whole genome shotgun (WGS) entry which is preliminary data.</text>
</comment>
<evidence type="ECO:0000256" key="2">
    <source>
        <dbReference type="ARBA" id="ARBA00004370"/>
    </source>
</evidence>
<evidence type="ECO:0000256" key="1">
    <source>
        <dbReference type="ARBA" id="ARBA00000085"/>
    </source>
</evidence>
<keyword evidence="6 15" id="KW-0812">Transmembrane</keyword>
<evidence type="ECO:0000259" key="17">
    <source>
        <dbReference type="PROSITE" id="PS50110"/>
    </source>
</evidence>
<feature type="compositionally biased region" description="Basic and acidic residues" evidence="14">
    <location>
        <begin position="429"/>
        <end position="441"/>
    </location>
</feature>
<feature type="region of interest" description="Disordered" evidence="14">
    <location>
        <begin position="726"/>
        <end position="796"/>
    </location>
</feature>
<keyword evidence="8 18" id="KW-0418">Kinase</keyword>
<dbReference type="InterPro" id="IPR004358">
    <property type="entry name" value="Sig_transdc_His_kin-like_C"/>
</dbReference>
<dbReference type="SMART" id="SM00388">
    <property type="entry name" value="HisKA"/>
    <property type="match status" value="1"/>
</dbReference>
<keyword evidence="10 15" id="KW-1133">Transmembrane helix</keyword>
<dbReference type="InterPro" id="IPR003594">
    <property type="entry name" value="HATPase_dom"/>
</dbReference>
<dbReference type="SMART" id="SM00448">
    <property type="entry name" value="REC"/>
    <property type="match status" value="1"/>
</dbReference>
<dbReference type="InterPro" id="IPR003661">
    <property type="entry name" value="HisK_dim/P_dom"/>
</dbReference>
<dbReference type="GO" id="GO:0005524">
    <property type="term" value="F:ATP binding"/>
    <property type="evidence" value="ECO:0007669"/>
    <property type="project" value="UniProtKB-KW"/>
</dbReference>
<feature type="compositionally biased region" description="Polar residues" evidence="14">
    <location>
        <begin position="442"/>
        <end position="452"/>
    </location>
</feature>
<dbReference type="Pfam" id="PF00512">
    <property type="entry name" value="HisKA"/>
    <property type="match status" value="1"/>
</dbReference>
<dbReference type="Pfam" id="PF00072">
    <property type="entry name" value="Response_reg"/>
    <property type="match status" value="1"/>
</dbReference>
<dbReference type="PANTHER" id="PTHR43047">
    <property type="entry name" value="TWO-COMPONENT HISTIDINE PROTEIN KINASE"/>
    <property type="match status" value="1"/>
</dbReference>
<dbReference type="Gene3D" id="1.10.287.130">
    <property type="match status" value="1"/>
</dbReference>
<keyword evidence="4 13" id="KW-0597">Phosphoprotein</keyword>
<evidence type="ECO:0000259" key="16">
    <source>
        <dbReference type="PROSITE" id="PS50109"/>
    </source>
</evidence>
<dbReference type="EC" id="2.7.13.3" evidence="3"/>
<dbReference type="InterPro" id="IPR005467">
    <property type="entry name" value="His_kinase_dom"/>
</dbReference>
<dbReference type="RefSeq" id="XP_060288489.1">
    <property type="nucleotide sequence ID" value="XM_060424012.1"/>
</dbReference>
<dbReference type="SMART" id="SM00387">
    <property type="entry name" value="HATPase_c"/>
    <property type="match status" value="1"/>
</dbReference>
<feature type="region of interest" description="Disordered" evidence="14">
    <location>
        <begin position="427"/>
        <end position="453"/>
    </location>
</feature>
<evidence type="ECO:0000256" key="13">
    <source>
        <dbReference type="PROSITE-ProRule" id="PRU00169"/>
    </source>
</evidence>
<dbReference type="InterPro" id="IPR036097">
    <property type="entry name" value="HisK_dim/P_sf"/>
</dbReference>
<evidence type="ECO:0000256" key="5">
    <source>
        <dbReference type="ARBA" id="ARBA00022679"/>
    </source>
</evidence>
<dbReference type="Gene3D" id="3.30.565.10">
    <property type="entry name" value="Histidine kinase-like ATPase, C-terminal domain"/>
    <property type="match status" value="1"/>
</dbReference>
<protein>
    <recommendedName>
        <fullName evidence="3">histidine kinase</fullName>
        <ecNumber evidence="3">2.7.13.3</ecNumber>
    </recommendedName>
</protein>
<comment type="catalytic activity">
    <reaction evidence="1">
        <text>ATP + protein L-histidine = ADP + protein N-phospho-L-histidine.</text>
        <dbReference type="EC" id="2.7.13.3"/>
    </reaction>
</comment>
<dbReference type="Gene3D" id="3.40.50.2300">
    <property type="match status" value="1"/>
</dbReference>
<keyword evidence="11" id="KW-0902">Two-component regulatory system</keyword>
<feature type="modified residue" description="4-aspartylphosphate" evidence="13">
    <location>
        <position position="1007"/>
    </location>
</feature>
<dbReference type="Gene3D" id="6.10.340.10">
    <property type="match status" value="1"/>
</dbReference>
<dbReference type="SUPFAM" id="SSF52172">
    <property type="entry name" value="CheY-like"/>
    <property type="match status" value="1"/>
</dbReference>
<reference evidence="18" key="1">
    <citation type="submission" date="2023-06" db="EMBL/GenBank/DDBJ databases">
        <title>Genome-scale phylogeny and comparative genomics of the fungal order Sordariales.</title>
        <authorList>
            <consortium name="Lawrence Berkeley National Laboratory"/>
            <person name="Hensen N."/>
            <person name="Bonometti L."/>
            <person name="Westerberg I."/>
            <person name="Brannstrom I.O."/>
            <person name="Guillou S."/>
            <person name="Cros-Aarteil S."/>
            <person name="Calhoun S."/>
            <person name="Haridas S."/>
            <person name="Kuo A."/>
            <person name="Mondo S."/>
            <person name="Pangilinan J."/>
            <person name="Riley R."/>
            <person name="Labutti K."/>
            <person name="Andreopoulos B."/>
            <person name="Lipzen A."/>
            <person name="Chen C."/>
            <person name="Yanf M."/>
            <person name="Daum C."/>
            <person name="Ng V."/>
            <person name="Clum A."/>
            <person name="Steindorff A."/>
            <person name="Ohm R."/>
            <person name="Martin F."/>
            <person name="Silar P."/>
            <person name="Natvig D."/>
            <person name="Lalanne C."/>
            <person name="Gautier V."/>
            <person name="Ament-Velasquez S.L."/>
            <person name="Kruys A."/>
            <person name="Hutchinson M.I."/>
            <person name="Powell A.J."/>
            <person name="Barry K."/>
            <person name="Miller A.N."/>
            <person name="Grigoriev I.V."/>
            <person name="Debuchy R."/>
            <person name="Gladieux P."/>
            <person name="Thoren M.H."/>
            <person name="Johannesson H."/>
        </authorList>
    </citation>
    <scope>NUCLEOTIDE SEQUENCE</scope>
    <source>
        <strain evidence="18">8032-3</strain>
    </source>
</reference>
<evidence type="ECO:0000256" key="12">
    <source>
        <dbReference type="ARBA" id="ARBA00023136"/>
    </source>
</evidence>
<keyword evidence="7" id="KW-0547">Nucleotide-binding</keyword>
<dbReference type="CDD" id="cd17546">
    <property type="entry name" value="REC_hyHK_CKI1_RcsC-like"/>
    <property type="match status" value="1"/>
</dbReference>
<organism evidence="18 19">
    <name type="scientific">Phialemonium atrogriseum</name>
    <dbReference type="NCBI Taxonomy" id="1093897"/>
    <lineage>
        <taxon>Eukaryota</taxon>
        <taxon>Fungi</taxon>
        <taxon>Dikarya</taxon>
        <taxon>Ascomycota</taxon>
        <taxon>Pezizomycotina</taxon>
        <taxon>Sordariomycetes</taxon>
        <taxon>Sordariomycetidae</taxon>
        <taxon>Cephalothecales</taxon>
        <taxon>Cephalothecaceae</taxon>
        <taxon>Phialemonium</taxon>
    </lineage>
</organism>
<dbReference type="GO" id="GO:0005886">
    <property type="term" value="C:plasma membrane"/>
    <property type="evidence" value="ECO:0007669"/>
    <property type="project" value="TreeGrafter"/>
</dbReference>
<evidence type="ECO:0000313" key="18">
    <source>
        <dbReference type="EMBL" id="KAK1772276.1"/>
    </source>
</evidence>
<evidence type="ECO:0000256" key="14">
    <source>
        <dbReference type="SAM" id="MobiDB-lite"/>
    </source>
</evidence>
<dbReference type="Proteomes" id="UP001244011">
    <property type="component" value="Unassembled WGS sequence"/>
</dbReference>
<keyword evidence="19" id="KW-1185">Reference proteome</keyword>
<feature type="region of interest" description="Disordered" evidence="14">
    <location>
        <begin position="917"/>
        <end position="942"/>
    </location>
</feature>
<evidence type="ECO:0000256" key="3">
    <source>
        <dbReference type="ARBA" id="ARBA00012438"/>
    </source>
</evidence>
<evidence type="ECO:0000256" key="9">
    <source>
        <dbReference type="ARBA" id="ARBA00022840"/>
    </source>
</evidence>
<dbReference type="InterPro" id="IPR001789">
    <property type="entry name" value="Sig_transdc_resp-reg_receiver"/>
</dbReference>
<keyword evidence="9" id="KW-0067">ATP-binding</keyword>
<feature type="compositionally biased region" description="Low complexity" evidence="14">
    <location>
        <begin position="775"/>
        <end position="789"/>
    </location>
</feature>
<keyword evidence="5" id="KW-0808">Transferase</keyword>
<dbReference type="PROSITE" id="PS50109">
    <property type="entry name" value="HIS_KIN"/>
    <property type="match status" value="1"/>
</dbReference>
<feature type="transmembrane region" description="Helical" evidence="15">
    <location>
        <begin position="12"/>
        <end position="32"/>
    </location>
</feature>
<dbReference type="PROSITE" id="PS50110">
    <property type="entry name" value="RESPONSE_REGULATORY"/>
    <property type="match status" value="1"/>
</dbReference>
<evidence type="ECO:0000256" key="15">
    <source>
        <dbReference type="SAM" id="Phobius"/>
    </source>
</evidence>
<feature type="domain" description="Response regulatory" evidence="17">
    <location>
        <begin position="952"/>
        <end position="1056"/>
    </location>
</feature>
<name>A0AAJ0C962_9PEZI</name>
<feature type="transmembrane region" description="Helical" evidence="15">
    <location>
        <begin position="386"/>
        <end position="406"/>
    </location>
</feature>
<evidence type="ECO:0000256" key="7">
    <source>
        <dbReference type="ARBA" id="ARBA00022741"/>
    </source>
</evidence>
<comment type="subcellular location">
    <subcellularLocation>
        <location evidence="2">Membrane</location>
    </subcellularLocation>
</comment>
<dbReference type="GO" id="GO:0009927">
    <property type="term" value="F:histidine phosphotransfer kinase activity"/>
    <property type="evidence" value="ECO:0007669"/>
    <property type="project" value="TreeGrafter"/>
</dbReference>
<dbReference type="InterPro" id="IPR036890">
    <property type="entry name" value="HATPase_C_sf"/>
</dbReference>
<dbReference type="CDD" id="cd16922">
    <property type="entry name" value="HATPase_EvgS-ArcB-TorS-like"/>
    <property type="match status" value="1"/>
</dbReference>